<dbReference type="InterPro" id="IPR014876">
    <property type="entry name" value="DEK_C"/>
</dbReference>
<keyword evidence="4" id="KW-0156">Chromatin regulator</keyword>
<comment type="subcellular location">
    <subcellularLocation>
        <location evidence="1">Nucleus</location>
    </subcellularLocation>
</comment>
<evidence type="ECO:0000313" key="12">
    <source>
        <dbReference type="Ensembl" id="ENSOKIP00005024065.1"/>
    </source>
</evidence>
<dbReference type="GO" id="GO:0003677">
    <property type="term" value="F:DNA binding"/>
    <property type="evidence" value="ECO:0007669"/>
    <property type="project" value="UniProtKB-KW"/>
</dbReference>
<evidence type="ECO:0000256" key="7">
    <source>
        <dbReference type="ARBA" id="ARBA00056057"/>
    </source>
</evidence>
<dbReference type="Proteomes" id="UP000694557">
    <property type="component" value="Unassembled WGS sequence"/>
</dbReference>
<proteinExistence type="predicted"/>
<dbReference type="PANTHER" id="PTHR13468">
    <property type="entry name" value="DEK PROTEIN"/>
    <property type="match status" value="1"/>
</dbReference>
<dbReference type="GO" id="GO:0005634">
    <property type="term" value="C:nucleus"/>
    <property type="evidence" value="ECO:0007669"/>
    <property type="project" value="UniProtKB-SubCell"/>
</dbReference>
<keyword evidence="2" id="KW-0597">Phosphoprotein</keyword>
<feature type="compositionally biased region" description="Acidic residues" evidence="10">
    <location>
        <begin position="291"/>
        <end position="302"/>
    </location>
</feature>
<keyword evidence="6" id="KW-0539">Nucleus</keyword>
<evidence type="ECO:0000256" key="3">
    <source>
        <dbReference type="ARBA" id="ARBA00022765"/>
    </source>
</evidence>
<dbReference type="GO" id="GO:0042393">
    <property type="term" value="F:histone binding"/>
    <property type="evidence" value="ECO:0007669"/>
    <property type="project" value="TreeGrafter"/>
</dbReference>
<dbReference type="GO" id="GO:0006325">
    <property type="term" value="P:chromatin organization"/>
    <property type="evidence" value="ECO:0007669"/>
    <property type="project" value="UniProtKB-KW"/>
</dbReference>
<name>A0A8C7DWA7_ONCKI</name>
<evidence type="ECO:0000256" key="2">
    <source>
        <dbReference type="ARBA" id="ARBA00022553"/>
    </source>
</evidence>
<comment type="subunit">
    <text evidence="8">Found in a mRNA splicing-dependent exon junction complex (EJC) with DEK, RBM8A, RNPS1, SRRM1 and ALYREF/THOC4. Interacts with histones H2A, H2B, H3, H4, acetylated histone H4, non-phosphorylated DAXX and HDAC2. Component of the B-WICH complex, at least composed of SMARCA5/SNF2H, BAZ1B/WSTF, SF3B1, DEK, MYO1C, ERCC6, MYBBP1A and DDX21. Binds DNA.</text>
</comment>
<evidence type="ECO:0000259" key="11">
    <source>
        <dbReference type="PROSITE" id="PS51998"/>
    </source>
</evidence>
<evidence type="ECO:0000256" key="1">
    <source>
        <dbReference type="ARBA" id="ARBA00004123"/>
    </source>
</evidence>
<dbReference type="Pfam" id="PF08766">
    <property type="entry name" value="DEK_C"/>
    <property type="match status" value="1"/>
</dbReference>
<dbReference type="GeneTree" id="ENSGT00390000017282"/>
<organism evidence="12 13">
    <name type="scientific">Oncorhynchus kisutch</name>
    <name type="common">Coho salmon</name>
    <name type="synonym">Salmo kisutch</name>
    <dbReference type="NCBI Taxonomy" id="8019"/>
    <lineage>
        <taxon>Eukaryota</taxon>
        <taxon>Metazoa</taxon>
        <taxon>Chordata</taxon>
        <taxon>Craniata</taxon>
        <taxon>Vertebrata</taxon>
        <taxon>Euteleostomi</taxon>
        <taxon>Actinopterygii</taxon>
        <taxon>Neopterygii</taxon>
        <taxon>Teleostei</taxon>
        <taxon>Protacanthopterygii</taxon>
        <taxon>Salmoniformes</taxon>
        <taxon>Salmonidae</taxon>
        <taxon>Salmoninae</taxon>
        <taxon>Oncorhynchus</taxon>
    </lineage>
</organism>
<reference evidence="12" key="2">
    <citation type="submission" date="2025-09" db="UniProtKB">
        <authorList>
            <consortium name="Ensembl"/>
        </authorList>
    </citation>
    <scope>IDENTIFICATION</scope>
</reference>
<keyword evidence="13" id="KW-1185">Reference proteome</keyword>
<gene>
    <name evidence="12" type="primary">LOC109908150</name>
</gene>
<evidence type="ECO:0000256" key="4">
    <source>
        <dbReference type="ARBA" id="ARBA00022853"/>
    </source>
</evidence>
<feature type="compositionally biased region" description="Acidic residues" evidence="10">
    <location>
        <begin position="338"/>
        <end position="364"/>
    </location>
</feature>
<keyword evidence="5" id="KW-0238">DNA-binding</keyword>
<feature type="region of interest" description="Disordered" evidence="10">
    <location>
        <begin position="208"/>
        <end position="426"/>
    </location>
</feature>
<evidence type="ECO:0000313" key="13">
    <source>
        <dbReference type="Proteomes" id="UP000694557"/>
    </source>
</evidence>
<feature type="compositionally biased region" description="Acidic residues" evidence="10">
    <location>
        <begin position="257"/>
        <end position="274"/>
    </location>
</feature>
<evidence type="ECO:0000256" key="5">
    <source>
        <dbReference type="ARBA" id="ARBA00023125"/>
    </source>
</evidence>
<dbReference type="InterPro" id="IPR044198">
    <property type="entry name" value="DEK"/>
</dbReference>
<protein>
    <recommendedName>
        <fullName evidence="9">Protein DEK</fullName>
    </recommendedName>
</protein>
<dbReference type="FunFam" id="1.10.10.60:FF:000148">
    <property type="entry name" value="Dek, isoform B"/>
    <property type="match status" value="1"/>
</dbReference>
<evidence type="ECO:0000256" key="10">
    <source>
        <dbReference type="SAM" id="MobiDB-lite"/>
    </source>
</evidence>
<reference evidence="12" key="1">
    <citation type="submission" date="2025-08" db="UniProtKB">
        <authorList>
            <consortium name="Ensembl"/>
        </authorList>
    </citation>
    <scope>IDENTIFICATION</scope>
</reference>
<dbReference type="Ensembl" id="ENSOKIT00005025515.1">
    <property type="protein sequence ID" value="ENSOKIP00005024065.1"/>
    <property type="gene ID" value="ENSOKIG00005010527.1"/>
</dbReference>
<feature type="compositionally biased region" description="Basic residues" evidence="10">
    <location>
        <begin position="209"/>
        <end position="220"/>
    </location>
</feature>
<feature type="compositionally biased region" description="Polar residues" evidence="10">
    <location>
        <begin position="392"/>
        <end position="403"/>
    </location>
</feature>
<dbReference type="GO" id="GO:2000779">
    <property type="term" value="P:regulation of double-strand break repair"/>
    <property type="evidence" value="ECO:0007669"/>
    <property type="project" value="TreeGrafter"/>
</dbReference>
<dbReference type="Gene3D" id="1.10.10.60">
    <property type="entry name" value="Homeodomain-like"/>
    <property type="match status" value="1"/>
</dbReference>
<comment type="function">
    <text evidence="7">Involved in chromatin organization.</text>
</comment>
<feature type="compositionally biased region" description="Basic and acidic residues" evidence="10">
    <location>
        <begin position="275"/>
        <end position="290"/>
    </location>
</feature>
<dbReference type="PROSITE" id="PS51998">
    <property type="entry name" value="DEK_C"/>
    <property type="match status" value="1"/>
</dbReference>
<dbReference type="InterPro" id="IPR003034">
    <property type="entry name" value="SAP_dom"/>
</dbReference>
<dbReference type="AlphaFoldDB" id="A0A8C7DWA7"/>
<evidence type="ECO:0000256" key="6">
    <source>
        <dbReference type="ARBA" id="ARBA00023242"/>
    </source>
</evidence>
<sequence>MVELLSSQNRAADVTKCTDITETMDEKMEVCPLSDEMEKEQKVEDLSDSPYKARKPRNEMSRDITLSQIVEGKREKKTVQRLDFQVAKPAKVLKVENGGGDKLGDIARVNHHLGKLKVPDLKPLHTILFDMPGKIATMRKNMRLFNGFPFEVDSDPYIKKKERMMRITCVRLRTICKVLDLEKGGNQSVLIDRIMTFLISPRISGKPVISKRKKKSKKNISTKDSKSKTKAKARSTSSSPRKVKAESKSKAIVTDSSSDEDEELGVTVEQDESDAEKKSGKSGKREKVTTDEDTDDSEDDEDPKSNPPAKGKRTPSRKRAQPAKKAAPAKKKTKVEDSDLSESDSDKDDSDKDDEDEDEEDGESEVEKPKKKPAAKRAAPAKPAAKTKKADSSSNKQKNTASKGNALDSSDDDEPLIKMIKKPPTDEQLKETVKRLLKDANLEEMTMKKICQKVYDTYPDYDLTSRKDYVKQTVKTLISFTFSIHIPCIIKRCSSTKDSN</sequence>
<accession>A0A8C7DWA7</accession>
<feature type="domain" description="DEK-C" evidence="11">
    <location>
        <begin position="423"/>
        <end position="479"/>
    </location>
</feature>
<feature type="compositionally biased region" description="Basic residues" evidence="10">
    <location>
        <begin position="310"/>
        <end position="333"/>
    </location>
</feature>
<evidence type="ECO:0000256" key="9">
    <source>
        <dbReference type="ARBA" id="ARBA00074520"/>
    </source>
</evidence>
<evidence type="ECO:0000256" key="8">
    <source>
        <dbReference type="ARBA" id="ARBA00064832"/>
    </source>
</evidence>
<dbReference type="PANTHER" id="PTHR13468:SF1">
    <property type="entry name" value="PROTEIN DEK"/>
    <property type="match status" value="1"/>
</dbReference>
<dbReference type="SUPFAM" id="SSF109715">
    <property type="entry name" value="DEK C-terminal domain"/>
    <property type="match status" value="1"/>
</dbReference>
<dbReference type="SMART" id="SM00513">
    <property type="entry name" value="SAP"/>
    <property type="match status" value="1"/>
</dbReference>
<feature type="region of interest" description="Disordered" evidence="10">
    <location>
        <begin position="33"/>
        <end position="57"/>
    </location>
</feature>
<keyword evidence="3" id="KW-0013">ADP-ribosylation</keyword>